<protein>
    <submittedName>
        <fullName evidence="7">Beta-hydroxyacid dehydrogenase, 3-hydroxyisobutyrate dehydrogenase</fullName>
    </submittedName>
</protein>
<sequence length="283" mass="30324">MNITVLGTGIMGGGIAKVLAAQEFNVTAWNRTISHAAHLKKDSVHIEPDIRKAVSQADIIAIVVFDADSVMNVLEQASASAPSDAIWVQMSTIGKQGARKVDEYAKNHGLNVIETMMMGSKDQANSSQLVLMGGGSQTLFDRANPFTKAVSKKLVFCGPHLGDGTAVKLACNLWLGSITVAASQSLKVLEQQHVDPRLFLNVIDGGTTDSPYAHLKGAKILAHDYSAQFEVSALEKDLGLMKDVMQDIGFRNDLLTTVLGLYTESDKNGHTHDDVSAVATTFD</sequence>
<gene>
    <name evidence="7" type="ORF">BAQU_1920</name>
</gene>
<keyword evidence="3" id="KW-0520">NAD</keyword>
<keyword evidence="8" id="KW-1185">Reference proteome</keyword>
<dbReference type="InterPro" id="IPR008927">
    <property type="entry name" value="6-PGluconate_DH-like_C_sf"/>
</dbReference>
<name>A0A261G0J1_9BIFI</name>
<organism evidence="7 8">
    <name type="scientific">Bifidobacterium aquikefiri</name>
    <dbReference type="NCBI Taxonomy" id="1653207"/>
    <lineage>
        <taxon>Bacteria</taxon>
        <taxon>Bacillati</taxon>
        <taxon>Actinomycetota</taxon>
        <taxon>Actinomycetes</taxon>
        <taxon>Bifidobacteriales</taxon>
        <taxon>Bifidobacteriaceae</taxon>
        <taxon>Bifidobacterium</taxon>
    </lineage>
</organism>
<keyword evidence="2" id="KW-0560">Oxidoreductase</keyword>
<evidence type="ECO:0000256" key="4">
    <source>
        <dbReference type="PIRSR" id="PIRSR000103-1"/>
    </source>
</evidence>
<dbReference type="PANTHER" id="PTHR43580">
    <property type="entry name" value="OXIDOREDUCTASE GLYR1-RELATED"/>
    <property type="match status" value="1"/>
</dbReference>
<dbReference type="PANTHER" id="PTHR43580:SF2">
    <property type="entry name" value="CYTOKINE-LIKE NUCLEAR FACTOR N-PAC"/>
    <property type="match status" value="1"/>
</dbReference>
<dbReference type="Gene3D" id="1.10.1040.10">
    <property type="entry name" value="N-(1-d-carboxylethyl)-l-norvaline Dehydrogenase, domain 2"/>
    <property type="match status" value="1"/>
</dbReference>
<dbReference type="InterPro" id="IPR029154">
    <property type="entry name" value="HIBADH-like_NADP-bd"/>
</dbReference>
<evidence type="ECO:0000313" key="7">
    <source>
        <dbReference type="EMBL" id="OZG64941.1"/>
    </source>
</evidence>
<dbReference type="GO" id="GO:0016491">
    <property type="term" value="F:oxidoreductase activity"/>
    <property type="evidence" value="ECO:0007669"/>
    <property type="project" value="UniProtKB-KW"/>
</dbReference>
<dbReference type="Gene3D" id="3.40.50.720">
    <property type="entry name" value="NAD(P)-binding Rossmann-like Domain"/>
    <property type="match status" value="1"/>
</dbReference>
<dbReference type="EMBL" id="MWXA01000010">
    <property type="protein sequence ID" value="OZG64941.1"/>
    <property type="molecule type" value="Genomic_DNA"/>
</dbReference>
<dbReference type="InterPro" id="IPR013328">
    <property type="entry name" value="6PGD_dom2"/>
</dbReference>
<comment type="similarity">
    <text evidence="1">Belongs to the HIBADH-related family.</text>
</comment>
<feature type="domain" description="3-hydroxyisobutyrate dehydrogenase-like NAD-binding" evidence="6">
    <location>
        <begin position="162"/>
        <end position="279"/>
    </location>
</feature>
<proteinExistence type="inferred from homology"/>
<feature type="active site" evidence="4">
    <location>
        <position position="168"/>
    </location>
</feature>
<dbReference type="SUPFAM" id="SSF48179">
    <property type="entry name" value="6-phosphogluconate dehydrogenase C-terminal domain-like"/>
    <property type="match status" value="1"/>
</dbReference>
<dbReference type="PIRSF" id="PIRSF000103">
    <property type="entry name" value="HIBADH"/>
    <property type="match status" value="1"/>
</dbReference>
<evidence type="ECO:0000313" key="8">
    <source>
        <dbReference type="Proteomes" id="UP000216451"/>
    </source>
</evidence>
<evidence type="ECO:0000259" key="5">
    <source>
        <dbReference type="Pfam" id="PF03446"/>
    </source>
</evidence>
<feature type="domain" description="6-phosphogluconate dehydrogenase NADP-binding" evidence="5">
    <location>
        <begin position="2"/>
        <end position="158"/>
    </location>
</feature>
<evidence type="ECO:0000256" key="1">
    <source>
        <dbReference type="ARBA" id="ARBA00009080"/>
    </source>
</evidence>
<evidence type="ECO:0000256" key="2">
    <source>
        <dbReference type="ARBA" id="ARBA00023002"/>
    </source>
</evidence>
<reference evidence="7 8" key="1">
    <citation type="journal article" date="2017" name="BMC Genomics">
        <title>Comparative genomic and phylogenomic analyses of the Bifidobacteriaceae family.</title>
        <authorList>
            <person name="Lugli G.A."/>
            <person name="Milani C."/>
            <person name="Turroni F."/>
            <person name="Duranti S."/>
            <person name="Mancabelli L."/>
            <person name="Mangifesta M."/>
            <person name="Ferrario C."/>
            <person name="Modesto M."/>
            <person name="Mattarelli P."/>
            <person name="Jiri K."/>
            <person name="van Sinderen D."/>
            <person name="Ventura M."/>
        </authorList>
    </citation>
    <scope>NUCLEOTIDE SEQUENCE [LARGE SCALE GENOMIC DNA]</scope>
    <source>
        <strain evidence="7 8">LMG 28769</strain>
    </source>
</reference>
<dbReference type="GO" id="GO:0050661">
    <property type="term" value="F:NADP binding"/>
    <property type="evidence" value="ECO:0007669"/>
    <property type="project" value="InterPro"/>
</dbReference>
<evidence type="ECO:0000259" key="6">
    <source>
        <dbReference type="Pfam" id="PF14833"/>
    </source>
</evidence>
<dbReference type="GO" id="GO:0051287">
    <property type="term" value="F:NAD binding"/>
    <property type="evidence" value="ECO:0007669"/>
    <property type="project" value="InterPro"/>
</dbReference>
<dbReference type="InterPro" id="IPR006115">
    <property type="entry name" value="6PGDH_NADP-bd"/>
</dbReference>
<dbReference type="AlphaFoldDB" id="A0A261G0J1"/>
<evidence type="ECO:0000256" key="3">
    <source>
        <dbReference type="ARBA" id="ARBA00023027"/>
    </source>
</evidence>
<accession>A0A261G0J1</accession>
<dbReference type="SUPFAM" id="SSF51735">
    <property type="entry name" value="NAD(P)-binding Rossmann-fold domains"/>
    <property type="match status" value="1"/>
</dbReference>
<dbReference type="Proteomes" id="UP000216451">
    <property type="component" value="Unassembled WGS sequence"/>
</dbReference>
<dbReference type="Pfam" id="PF14833">
    <property type="entry name" value="NAD_binding_11"/>
    <property type="match status" value="1"/>
</dbReference>
<dbReference type="InterPro" id="IPR015815">
    <property type="entry name" value="HIBADH-related"/>
</dbReference>
<dbReference type="Pfam" id="PF03446">
    <property type="entry name" value="NAD_binding_2"/>
    <property type="match status" value="1"/>
</dbReference>
<dbReference type="InterPro" id="IPR051265">
    <property type="entry name" value="HIBADH-related_NP60_sf"/>
</dbReference>
<comment type="caution">
    <text evidence="7">The sequence shown here is derived from an EMBL/GenBank/DDBJ whole genome shotgun (WGS) entry which is preliminary data.</text>
</comment>
<dbReference type="InterPro" id="IPR036291">
    <property type="entry name" value="NAD(P)-bd_dom_sf"/>
</dbReference>